<dbReference type="AlphaFoldDB" id="A0AAJ0CVZ5"/>
<comment type="caution">
    <text evidence="3">The sequence shown here is derived from an EMBL/GenBank/DDBJ whole genome shotgun (WGS) entry which is preliminary data.</text>
</comment>
<keyword evidence="2" id="KW-0732">Signal</keyword>
<dbReference type="Proteomes" id="UP001251528">
    <property type="component" value="Unassembled WGS sequence"/>
</dbReference>
<organism evidence="3 4">
    <name type="scientific">Conoideocrella luteorostrata</name>
    <dbReference type="NCBI Taxonomy" id="1105319"/>
    <lineage>
        <taxon>Eukaryota</taxon>
        <taxon>Fungi</taxon>
        <taxon>Dikarya</taxon>
        <taxon>Ascomycota</taxon>
        <taxon>Pezizomycotina</taxon>
        <taxon>Sordariomycetes</taxon>
        <taxon>Hypocreomycetidae</taxon>
        <taxon>Hypocreales</taxon>
        <taxon>Clavicipitaceae</taxon>
        <taxon>Conoideocrella</taxon>
    </lineage>
</organism>
<feature type="region of interest" description="Disordered" evidence="1">
    <location>
        <begin position="35"/>
        <end position="143"/>
    </location>
</feature>
<evidence type="ECO:0000313" key="3">
    <source>
        <dbReference type="EMBL" id="KAK2612002.1"/>
    </source>
</evidence>
<gene>
    <name evidence="3" type="ORF">QQS21_001967</name>
</gene>
<feature type="chain" id="PRO_5042460854" evidence="2">
    <location>
        <begin position="19"/>
        <end position="143"/>
    </location>
</feature>
<feature type="compositionally biased region" description="Basic and acidic residues" evidence="1">
    <location>
        <begin position="96"/>
        <end position="124"/>
    </location>
</feature>
<proteinExistence type="predicted"/>
<sequence>MKSSPIISLLILAKLGISRPVIKEQDLYLRQPIIFPSGQPEVDEPPRGLEPESIFAQQNNLPPHGSFDQAPTPKDGYFDSNAHWVNQADVDAEQEEGARQQEEDQRKAEEESQRAQQQKEEQEKAGAIAHSSGIPQNFPGEGN</sequence>
<name>A0AAJ0CVZ5_9HYPO</name>
<evidence type="ECO:0000256" key="1">
    <source>
        <dbReference type="SAM" id="MobiDB-lite"/>
    </source>
</evidence>
<accession>A0AAJ0CVZ5</accession>
<evidence type="ECO:0000256" key="2">
    <source>
        <dbReference type="SAM" id="SignalP"/>
    </source>
</evidence>
<dbReference type="EMBL" id="JASWJB010000022">
    <property type="protein sequence ID" value="KAK2612002.1"/>
    <property type="molecule type" value="Genomic_DNA"/>
</dbReference>
<keyword evidence="4" id="KW-1185">Reference proteome</keyword>
<evidence type="ECO:0000313" key="4">
    <source>
        <dbReference type="Proteomes" id="UP001251528"/>
    </source>
</evidence>
<feature type="signal peptide" evidence="2">
    <location>
        <begin position="1"/>
        <end position="18"/>
    </location>
</feature>
<reference evidence="3" key="1">
    <citation type="submission" date="2023-06" db="EMBL/GenBank/DDBJ databases">
        <title>Conoideocrella luteorostrata (Hypocreales: Clavicipitaceae), a potential biocontrol fungus for elongate hemlock scale in United States Christmas tree production areas.</title>
        <authorList>
            <person name="Barrett H."/>
            <person name="Lovett B."/>
            <person name="Macias A.M."/>
            <person name="Stajich J.E."/>
            <person name="Kasson M.T."/>
        </authorList>
    </citation>
    <scope>NUCLEOTIDE SEQUENCE</scope>
    <source>
        <strain evidence="3">ARSEF 14590</strain>
    </source>
</reference>
<protein>
    <submittedName>
        <fullName evidence="3">Uncharacterized protein</fullName>
    </submittedName>
</protein>